<dbReference type="RefSeq" id="WP_194312815.1">
    <property type="nucleotide sequence ID" value="NZ_JADHEC010000035.1"/>
</dbReference>
<keyword evidence="2" id="KW-1185">Reference proteome</keyword>
<dbReference type="Proteomes" id="UP000646211">
    <property type="component" value="Unassembled WGS sequence"/>
</dbReference>
<dbReference type="PROSITE" id="PS51257">
    <property type="entry name" value="PROKAR_LIPOPROTEIN"/>
    <property type="match status" value="1"/>
</dbReference>
<evidence type="ECO:0008006" key="3">
    <source>
        <dbReference type="Google" id="ProtNLM"/>
    </source>
</evidence>
<comment type="caution">
    <text evidence="1">The sequence shown here is derived from an EMBL/GenBank/DDBJ whole genome shotgun (WGS) entry which is preliminary data.</text>
</comment>
<evidence type="ECO:0000313" key="2">
    <source>
        <dbReference type="Proteomes" id="UP000646211"/>
    </source>
</evidence>
<gene>
    <name evidence="1" type="ORF">IR213_13415</name>
</gene>
<organism evidence="1 2">
    <name type="scientific">Flavobacterium soyangense</name>
    <dbReference type="NCBI Taxonomy" id="2023265"/>
    <lineage>
        <taxon>Bacteria</taxon>
        <taxon>Pseudomonadati</taxon>
        <taxon>Bacteroidota</taxon>
        <taxon>Flavobacteriia</taxon>
        <taxon>Flavobacteriales</taxon>
        <taxon>Flavobacteriaceae</taxon>
        <taxon>Flavobacterium</taxon>
    </lineage>
</organism>
<sequence length="47" mass="5386">MKKIFLIAIVFFFLVSCGPHRMSCGARGICIASEKLIREQSKINHYK</sequence>
<protein>
    <recommendedName>
        <fullName evidence="3">Lipoprotein</fullName>
    </recommendedName>
</protein>
<evidence type="ECO:0000313" key="1">
    <source>
        <dbReference type="EMBL" id="MBF2709576.1"/>
    </source>
</evidence>
<reference evidence="1" key="1">
    <citation type="submission" date="2020-11" db="EMBL/GenBank/DDBJ databases">
        <title>Genome of Flavobacterium soyangense.</title>
        <authorList>
            <person name="Liu Q."/>
            <person name="Xin Y.-H."/>
        </authorList>
    </citation>
    <scope>NUCLEOTIDE SEQUENCE</scope>
    <source>
        <strain evidence="1">CGMCC 1.13493</strain>
    </source>
</reference>
<proteinExistence type="predicted"/>
<accession>A0A930XWN5</accession>
<name>A0A930XWN5_9FLAO</name>
<dbReference type="AlphaFoldDB" id="A0A930XWN5"/>
<dbReference type="EMBL" id="JADHEC010000035">
    <property type="protein sequence ID" value="MBF2709576.1"/>
    <property type="molecule type" value="Genomic_DNA"/>
</dbReference>